<dbReference type="GO" id="GO:0006275">
    <property type="term" value="P:regulation of DNA replication"/>
    <property type="evidence" value="ECO:0007669"/>
    <property type="project" value="InterPro"/>
</dbReference>
<dbReference type="InterPro" id="IPR022786">
    <property type="entry name" value="Geminin/Multicilin"/>
</dbReference>
<reference evidence="1" key="1">
    <citation type="submission" date="2019-06" db="EMBL/GenBank/DDBJ databases">
        <authorList>
            <consortium name="Wellcome Sanger Institute Data Sharing"/>
        </authorList>
    </citation>
    <scope>NUCLEOTIDE SEQUENCE [LARGE SCALE GENOMIC DNA]</scope>
</reference>
<evidence type="ECO:0000313" key="2">
    <source>
        <dbReference type="Proteomes" id="UP000472267"/>
    </source>
</evidence>
<dbReference type="Ensembl" id="ENSSFAT00005039050.1">
    <property type="protein sequence ID" value="ENSSFAP00005037651.1"/>
    <property type="gene ID" value="ENSSFAG00005018946.1"/>
</dbReference>
<dbReference type="Pfam" id="PF07412">
    <property type="entry name" value="Geminin"/>
    <property type="match status" value="1"/>
</dbReference>
<organism evidence="1 2">
    <name type="scientific">Salarias fasciatus</name>
    <name type="common">Jewelled blenny</name>
    <name type="synonym">Blennius fasciatus</name>
    <dbReference type="NCBI Taxonomy" id="181472"/>
    <lineage>
        <taxon>Eukaryota</taxon>
        <taxon>Metazoa</taxon>
        <taxon>Chordata</taxon>
        <taxon>Craniata</taxon>
        <taxon>Vertebrata</taxon>
        <taxon>Euteleostomi</taxon>
        <taxon>Actinopterygii</taxon>
        <taxon>Neopterygii</taxon>
        <taxon>Teleostei</taxon>
        <taxon>Neoteleostei</taxon>
        <taxon>Acanthomorphata</taxon>
        <taxon>Ovalentaria</taxon>
        <taxon>Blenniimorphae</taxon>
        <taxon>Blenniiformes</taxon>
        <taxon>Blennioidei</taxon>
        <taxon>Blenniidae</taxon>
        <taxon>Salariinae</taxon>
        <taxon>Salarias</taxon>
    </lineage>
</organism>
<sequence>MTTYKPKGLASLPQLDRWRTTLSLQRRTKKSKHQKRRLACSVVQDTLWICVSAHASRINSKKKRLVEYKGPKKVKVEVKATQAEDVPLPKDIISEKANELMVKETPPPTYWKEFMEERWQNLSFSVLQENEKLHETLKPKRSRFHSFRTRKRSHNGWHKSNTCLDGACLERIWWKDTHLNYRGTRHGQERGRTST</sequence>
<dbReference type="AlphaFoldDB" id="A0A672I7J0"/>
<protein>
    <submittedName>
        <fullName evidence="1">Uncharacterized protein</fullName>
    </submittedName>
</protein>
<dbReference type="Gene3D" id="1.20.5.1180">
    <property type="entry name" value="Geminin coiled-coil domain"/>
    <property type="match status" value="1"/>
</dbReference>
<accession>A0A672I7J0</accession>
<dbReference type="InParanoid" id="A0A672I7J0"/>
<proteinExistence type="predicted"/>
<reference evidence="1" key="3">
    <citation type="submission" date="2025-09" db="UniProtKB">
        <authorList>
            <consortium name="Ensembl"/>
        </authorList>
    </citation>
    <scope>IDENTIFICATION</scope>
</reference>
<dbReference type="Proteomes" id="UP000472267">
    <property type="component" value="Chromosome 6"/>
</dbReference>
<reference evidence="1" key="2">
    <citation type="submission" date="2025-08" db="UniProtKB">
        <authorList>
            <consortium name="Ensembl"/>
        </authorList>
    </citation>
    <scope>IDENTIFICATION</scope>
</reference>
<keyword evidence="2" id="KW-1185">Reference proteome</keyword>
<dbReference type="SUPFAM" id="SSF111469">
    <property type="entry name" value="Geminin coiled-coil domain"/>
    <property type="match status" value="1"/>
</dbReference>
<evidence type="ECO:0000313" key="1">
    <source>
        <dbReference type="Ensembl" id="ENSSFAP00005037651.1"/>
    </source>
</evidence>
<name>A0A672I7J0_SALFA</name>